<accession>A0A133U510</accession>
<gene>
    <name evidence="2" type="ORF">AKJ62_03500</name>
</gene>
<dbReference type="InterPro" id="IPR008914">
    <property type="entry name" value="PEBP"/>
</dbReference>
<dbReference type="InterPro" id="IPR036610">
    <property type="entry name" value="PEBP-like_sf"/>
</dbReference>
<dbReference type="Gene3D" id="3.90.280.10">
    <property type="entry name" value="PEBP-like"/>
    <property type="match status" value="1"/>
</dbReference>
<dbReference type="PANTHER" id="PTHR30289:SF1">
    <property type="entry name" value="PEBP (PHOSPHATIDYLETHANOLAMINE-BINDING PROTEIN) FAMILY PROTEIN"/>
    <property type="match status" value="1"/>
</dbReference>
<dbReference type="CDD" id="cd00865">
    <property type="entry name" value="PEBP_bact_arch"/>
    <property type="match status" value="1"/>
</dbReference>
<dbReference type="SUPFAM" id="SSF49777">
    <property type="entry name" value="PEBP-like"/>
    <property type="match status" value="1"/>
</dbReference>
<evidence type="ECO:0000256" key="1">
    <source>
        <dbReference type="SAM" id="MobiDB-lite"/>
    </source>
</evidence>
<evidence type="ECO:0000313" key="2">
    <source>
        <dbReference type="EMBL" id="KXA89246.1"/>
    </source>
</evidence>
<evidence type="ECO:0000313" key="3">
    <source>
        <dbReference type="Proteomes" id="UP000070589"/>
    </source>
</evidence>
<dbReference type="AlphaFoldDB" id="A0A133U510"/>
<sequence>MRISTPAFEDDERIPQKYTCDGKDISPKLKLADVPPESESLAIVVDDPDAPGGVFDHWVIWNIPPEIKEIPENVPMGKKVDSLEGASQGKNGFGEFGYRGPCPPPGPSHKYRFKLYALDRSINLAPGVLKEDLEREMEDYIIDRDSIIGIYGR</sequence>
<proteinExistence type="predicted"/>
<dbReference type="NCBIfam" id="TIGR00481">
    <property type="entry name" value="YbhB/YbcL family Raf kinase inhibitor-like protein"/>
    <property type="match status" value="1"/>
</dbReference>
<dbReference type="Pfam" id="PF01161">
    <property type="entry name" value="PBP"/>
    <property type="match status" value="1"/>
</dbReference>
<dbReference type="PANTHER" id="PTHR30289">
    <property type="entry name" value="UNCHARACTERIZED PROTEIN YBCL-RELATED"/>
    <property type="match status" value="1"/>
</dbReference>
<name>A0A133U510_9EURY</name>
<reference evidence="2 3" key="1">
    <citation type="journal article" date="2016" name="Sci. Rep.">
        <title>Metabolic traits of an uncultured archaeal lineage -MSBL1- from brine pools of the Red Sea.</title>
        <authorList>
            <person name="Mwirichia R."/>
            <person name="Alam I."/>
            <person name="Rashid M."/>
            <person name="Vinu M."/>
            <person name="Ba-Alawi W."/>
            <person name="Anthony Kamau A."/>
            <person name="Kamanda Ngugi D."/>
            <person name="Goker M."/>
            <person name="Klenk H.P."/>
            <person name="Bajic V."/>
            <person name="Stingl U."/>
        </authorList>
    </citation>
    <scope>NUCLEOTIDE SEQUENCE [LARGE SCALE GENOMIC DNA]</scope>
    <source>
        <strain evidence="2">SCGC-AAA259D14</strain>
    </source>
</reference>
<comment type="caution">
    <text evidence="2">The sequence shown here is derived from an EMBL/GenBank/DDBJ whole genome shotgun (WGS) entry which is preliminary data.</text>
</comment>
<organism evidence="2 3">
    <name type="scientific">candidate division MSBL1 archaeon SCGC-AAA259D14</name>
    <dbReference type="NCBI Taxonomy" id="1698261"/>
    <lineage>
        <taxon>Archaea</taxon>
        <taxon>Methanobacteriati</taxon>
        <taxon>Methanobacteriota</taxon>
        <taxon>candidate division MSBL1</taxon>
    </lineage>
</organism>
<keyword evidence="3" id="KW-1185">Reference proteome</keyword>
<feature type="region of interest" description="Disordered" evidence="1">
    <location>
        <begin position="1"/>
        <end position="23"/>
    </location>
</feature>
<protein>
    <submittedName>
        <fullName evidence="2">Phosphatidylethanolamine-binding protein</fullName>
    </submittedName>
</protein>
<dbReference type="EMBL" id="LHXL01000047">
    <property type="protein sequence ID" value="KXA89246.1"/>
    <property type="molecule type" value="Genomic_DNA"/>
</dbReference>
<dbReference type="Proteomes" id="UP000070589">
    <property type="component" value="Unassembled WGS sequence"/>
</dbReference>
<dbReference type="InterPro" id="IPR005247">
    <property type="entry name" value="YbhB_YbcL/LppC-like"/>
</dbReference>